<reference evidence="4" key="1">
    <citation type="journal article" date="2021" name="Sci. Adv.">
        <title>The American lobster genome reveals insights on longevity, neural, and immune adaptations.</title>
        <authorList>
            <person name="Polinski J.M."/>
            <person name="Zimin A.V."/>
            <person name="Clark K.F."/>
            <person name="Kohn A.B."/>
            <person name="Sadowski N."/>
            <person name="Timp W."/>
            <person name="Ptitsyn A."/>
            <person name="Khanna P."/>
            <person name="Romanova D.Y."/>
            <person name="Williams P."/>
            <person name="Greenwood S.J."/>
            <person name="Moroz L.L."/>
            <person name="Walt D.R."/>
            <person name="Bodnar A.G."/>
        </authorList>
    </citation>
    <scope>NUCLEOTIDE SEQUENCE</scope>
    <source>
        <strain evidence="4">GMGI-L3</strain>
    </source>
</reference>
<organism evidence="4 5">
    <name type="scientific">Homarus americanus</name>
    <name type="common">American lobster</name>
    <dbReference type="NCBI Taxonomy" id="6706"/>
    <lineage>
        <taxon>Eukaryota</taxon>
        <taxon>Metazoa</taxon>
        <taxon>Ecdysozoa</taxon>
        <taxon>Arthropoda</taxon>
        <taxon>Crustacea</taxon>
        <taxon>Multicrustacea</taxon>
        <taxon>Malacostraca</taxon>
        <taxon>Eumalacostraca</taxon>
        <taxon>Eucarida</taxon>
        <taxon>Decapoda</taxon>
        <taxon>Pleocyemata</taxon>
        <taxon>Astacidea</taxon>
        <taxon>Nephropoidea</taxon>
        <taxon>Nephropidae</taxon>
        <taxon>Homarus</taxon>
    </lineage>
</organism>
<feature type="compositionally biased region" description="Low complexity" evidence="3">
    <location>
        <begin position="178"/>
        <end position="189"/>
    </location>
</feature>
<evidence type="ECO:0000313" key="5">
    <source>
        <dbReference type="Proteomes" id="UP000747542"/>
    </source>
</evidence>
<dbReference type="Gene3D" id="3.40.630.30">
    <property type="match status" value="1"/>
</dbReference>
<dbReference type="Proteomes" id="UP000747542">
    <property type="component" value="Unassembled WGS sequence"/>
</dbReference>
<dbReference type="PANTHER" id="PTHR45896:SF1">
    <property type="entry name" value="N-ALPHA-ACETYLTRANSFERASE 30"/>
    <property type="match status" value="1"/>
</dbReference>
<name>A0A8J5N7D7_HOMAM</name>
<comment type="caution">
    <text evidence="4">The sequence shown here is derived from an EMBL/GenBank/DDBJ whole genome shotgun (WGS) entry which is preliminary data.</text>
</comment>
<dbReference type="AlphaFoldDB" id="A0A8J5N7D7"/>
<dbReference type="GO" id="GO:0004596">
    <property type="term" value="F:protein-N-terminal amino-acid acetyltransferase activity"/>
    <property type="evidence" value="ECO:0007669"/>
    <property type="project" value="InterPro"/>
</dbReference>
<evidence type="ECO:0000313" key="4">
    <source>
        <dbReference type="EMBL" id="KAG7174493.1"/>
    </source>
</evidence>
<dbReference type="GO" id="GO:0031417">
    <property type="term" value="C:NatC complex"/>
    <property type="evidence" value="ECO:0007669"/>
    <property type="project" value="TreeGrafter"/>
</dbReference>
<feature type="region of interest" description="Disordered" evidence="3">
    <location>
        <begin position="159"/>
        <end position="199"/>
    </location>
</feature>
<dbReference type="PANTHER" id="PTHR45896">
    <property type="entry name" value="N-ALPHA-ACETYLTRANSFERASE 30"/>
    <property type="match status" value="1"/>
</dbReference>
<evidence type="ECO:0000256" key="3">
    <source>
        <dbReference type="SAM" id="MobiDB-lite"/>
    </source>
</evidence>
<accession>A0A8J5N7D7</accession>
<protein>
    <submittedName>
        <fullName evidence="4">N-alpha-acetyltransferase 30-like</fullName>
    </submittedName>
</protein>
<keyword evidence="1" id="KW-0808">Transferase</keyword>
<keyword evidence="2" id="KW-0012">Acyltransferase</keyword>
<feature type="compositionally biased region" description="Low complexity" evidence="3">
    <location>
        <begin position="159"/>
        <end position="171"/>
    </location>
</feature>
<keyword evidence="5" id="KW-1185">Reference proteome</keyword>
<sequence length="293" mass="31977">MSETHLRRVLVEDIPSLVACHTVASQSADLAPVHSARVRSSHAHVMEKRTVADGTTHVIDKRPLTDGVAHSSGLATELREKLTIKIGVMNGMKIGTTDAEVHVPSVKSTKSLVLEEQCSESSHDSASKSDINGTVCNGHSVSEATSSNSIAISDTFSINSEKSSDSSHSFSGARPRTRNTSNSSQSTQPKSENDLSSTSESLITPEICISPVPLIVDNDLKVDYVNYENELQMSAIMRLIQKDLSEPYSIYTYRYFIHNWPKLCFLVRSIIVCVGVCQCQGVELCLKVKLRPS</sequence>
<evidence type="ECO:0000256" key="1">
    <source>
        <dbReference type="ARBA" id="ARBA00022679"/>
    </source>
</evidence>
<dbReference type="InterPro" id="IPR044542">
    <property type="entry name" value="NAA30-like"/>
</dbReference>
<gene>
    <name evidence="4" type="primary">Naa30-L</name>
    <name evidence="4" type="ORF">Hamer_G016387</name>
</gene>
<dbReference type="EMBL" id="JAHLQT010007588">
    <property type="protein sequence ID" value="KAG7174493.1"/>
    <property type="molecule type" value="Genomic_DNA"/>
</dbReference>
<proteinExistence type="predicted"/>
<evidence type="ECO:0000256" key="2">
    <source>
        <dbReference type="ARBA" id="ARBA00023315"/>
    </source>
</evidence>